<proteinExistence type="predicted"/>
<comment type="caution">
    <text evidence="1">The sequence shown here is derived from an EMBL/GenBank/DDBJ whole genome shotgun (WGS) entry which is preliminary data.</text>
</comment>
<evidence type="ECO:0000313" key="1">
    <source>
        <dbReference type="EMBL" id="GIX77269.1"/>
    </source>
</evidence>
<organism evidence="1 2">
    <name type="scientific">Caerostris extrusa</name>
    <name type="common">Bark spider</name>
    <name type="synonym">Caerostris bankana</name>
    <dbReference type="NCBI Taxonomy" id="172846"/>
    <lineage>
        <taxon>Eukaryota</taxon>
        <taxon>Metazoa</taxon>
        <taxon>Ecdysozoa</taxon>
        <taxon>Arthropoda</taxon>
        <taxon>Chelicerata</taxon>
        <taxon>Arachnida</taxon>
        <taxon>Araneae</taxon>
        <taxon>Araneomorphae</taxon>
        <taxon>Entelegynae</taxon>
        <taxon>Araneoidea</taxon>
        <taxon>Araneidae</taxon>
        <taxon>Caerostris</taxon>
    </lineage>
</organism>
<protein>
    <submittedName>
        <fullName evidence="1">Uncharacterized protein</fullName>
    </submittedName>
</protein>
<sequence>MKRFEGLSPPHHPRGIEIRFNQNLLFSTRLGYEKPSGRSGAEVAPWLLTHKMELLRNLSRALLKDSGLKWCNIITCTSYFWYACVNSVSHGEIFSGNIITCTSYFWYGCVNSVSHGEISS</sequence>
<dbReference type="AlphaFoldDB" id="A0AAV4MZC3"/>
<keyword evidence="2" id="KW-1185">Reference proteome</keyword>
<gene>
    <name evidence="1" type="ORF">CEXT_378601</name>
</gene>
<evidence type="ECO:0000313" key="2">
    <source>
        <dbReference type="Proteomes" id="UP001054945"/>
    </source>
</evidence>
<accession>A0AAV4MZC3</accession>
<dbReference type="Proteomes" id="UP001054945">
    <property type="component" value="Unassembled WGS sequence"/>
</dbReference>
<name>A0AAV4MZC3_CAEEX</name>
<dbReference type="EMBL" id="BPLR01020312">
    <property type="protein sequence ID" value="GIX77269.1"/>
    <property type="molecule type" value="Genomic_DNA"/>
</dbReference>
<reference evidence="1 2" key="1">
    <citation type="submission" date="2021-06" db="EMBL/GenBank/DDBJ databases">
        <title>Caerostris extrusa draft genome.</title>
        <authorList>
            <person name="Kono N."/>
            <person name="Arakawa K."/>
        </authorList>
    </citation>
    <scope>NUCLEOTIDE SEQUENCE [LARGE SCALE GENOMIC DNA]</scope>
</reference>